<keyword evidence="7" id="KW-1185">Reference proteome</keyword>
<dbReference type="Gene3D" id="1.10.357.10">
    <property type="entry name" value="Tetracycline Repressor, domain 2"/>
    <property type="match status" value="1"/>
</dbReference>
<feature type="DNA-binding region" description="H-T-H motif" evidence="4">
    <location>
        <begin position="42"/>
        <end position="61"/>
    </location>
</feature>
<evidence type="ECO:0000259" key="5">
    <source>
        <dbReference type="PROSITE" id="PS50977"/>
    </source>
</evidence>
<dbReference type="GO" id="GO:0000976">
    <property type="term" value="F:transcription cis-regulatory region binding"/>
    <property type="evidence" value="ECO:0007669"/>
    <property type="project" value="TreeGrafter"/>
</dbReference>
<dbReference type="PANTHER" id="PTHR30055">
    <property type="entry name" value="HTH-TYPE TRANSCRIPTIONAL REGULATOR RUTR"/>
    <property type="match status" value="1"/>
</dbReference>
<dbReference type="Pfam" id="PF18556">
    <property type="entry name" value="TetR_C_35"/>
    <property type="match status" value="1"/>
</dbReference>
<evidence type="ECO:0000313" key="6">
    <source>
        <dbReference type="EMBL" id="RBO84216.1"/>
    </source>
</evidence>
<keyword evidence="1" id="KW-0805">Transcription regulation</keyword>
<proteinExistence type="predicted"/>
<gene>
    <name evidence="6" type="ORF">DFR74_11735</name>
</gene>
<dbReference type="InterPro" id="IPR050109">
    <property type="entry name" value="HTH-type_TetR-like_transc_reg"/>
</dbReference>
<dbReference type="PANTHER" id="PTHR30055:SF234">
    <property type="entry name" value="HTH-TYPE TRANSCRIPTIONAL REGULATOR BETI"/>
    <property type="match status" value="1"/>
</dbReference>
<feature type="domain" description="HTH tetR-type" evidence="5">
    <location>
        <begin position="19"/>
        <end position="79"/>
    </location>
</feature>
<dbReference type="InterPro" id="IPR040611">
    <property type="entry name" value="AlkX_C"/>
</dbReference>
<sequence>MCTIEGVSETPNFHARMRSLLRERIIETARDVVSTEGWGAVNMSRLAKDVGVSRPVLYKEVGTKQELADLVIRSEVETFLVGIDDSLAAHPDDPVAGVIAAAGYALRAAADNTLIKAVLAGRSEADTALLPTLMTDPEPVLGRALAALTTAVRTRYGLTELSDEDLSARVESVVRLTLSHLFQPLGSVERALEQISVVVVSVLGPVTV</sequence>
<organism evidence="6 7">
    <name type="scientific">Nocardia puris</name>
    <dbReference type="NCBI Taxonomy" id="208602"/>
    <lineage>
        <taxon>Bacteria</taxon>
        <taxon>Bacillati</taxon>
        <taxon>Actinomycetota</taxon>
        <taxon>Actinomycetes</taxon>
        <taxon>Mycobacteriales</taxon>
        <taxon>Nocardiaceae</taxon>
        <taxon>Nocardia</taxon>
    </lineage>
</organism>
<dbReference type="InterPro" id="IPR009057">
    <property type="entry name" value="Homeodomain-like_sf"/>
</dbReference>
<keyword evidence="2 4" id="KW-0238">DNA-binding</keyword>
<evidence type="ECO:0000256" key="2">
    <source>
        <dbReference type="ARBA" id="ARBA00023125"/>
    </source>
</evidence>
<comment type="caution">
    <text evidence="6">The sequence shown here is derived from an EMBL/GenBank/DDBJ whole genome shotgun (WGS) entry which is preliminary data.</text>
</comment>
<evidence type="ECO:0000313" key="7">
    <source>
        <dbReference type="Proteomes" id="UP000252586"/>
    </source>
</evidence>
<dbReference type="InterPro" id="IPR001647">
    <property type="entry name" value="HTH_TetR"/>
</dbReference>
<dbReference type="PROSITE" id="PS50977">
    <property type="entry name" value="HTH_TETR_2"/>
    <property type="match status" value="1"/>
</dbReference>
<dbReference type="Pfam" id="PF00440">
    <property type="entry name" value="TetR_N"/>
    <property type="match status" value="1"/>
</dbReference>
<keyword evidence="3" id="KW-0804">Transcription</keyword>
<accession>A0A366D2Q2</accession>
<dbReference type="Proteomes" id="UP000252586">
    <property type="component" value="Unassembled WGS sequence"/>
</dbReference>
<dbReference type="GO" id="GO:0003700">
    <property type="term" value="F:DNA-binding transcription factor activity"/>
    <property type="evidence" value="ECO:0007669"/>
    <property type="project" value="TreeGrafter"/>
</dbReference>
<dbReference type="SUPFAM" id="SSF46689">
    <property type="entry name" value="Homeodomain-like"/>
    <property type="match status" value="1"/>
</dbReference>
<name>A0A366D2Q2_9NOCA</name>
<evidence type="ECO:0000256" key="4">
    <source>
        <dbReference type="PROSITE-ProRule" id="PRU00335"/>
    </source>
</evidence>
<evidence type="ECO:0000256" key="3">
    <source>
        <dbReference type="ARBA" id="ARBA00023163"/>
    </source>
</evidence>
<evidence type="ECO:0000256" key="1">
    <source>
        <dbReference type="ARBA" id="ARBA00023015"/>
    </source>
</evidence>
<reference evidence="6 7" key="1">
    <citation type="submission" date="2018-06" db="EMBL/GenBank/DDBJ databases">
        <title>Genomic Encyclopedia of Type Strains, Phase IV (KMG-IV): sequencing the most valuable type-strain genomes for metagenomic binning, comparative biology and taxonomic classification.</title>
        <authorList>
            <person name="Goeker M."/>
        </authorList>
    </citation>
    <scope>NUCLEOTIDE SEQUENCE [LARGE SCALE GENOMIC DNA]</scope>
    <source>
        <strain evidence="6 7">DSM 44599</strain>
    </source>
</reference>
<dbReference type="STRING" id="1210090.GCA_001613185_02308"/>
<protein>
    <submittedName>
        <fullName evidence="6">TetR family transcriptional regulator</fullName>
    </submittedName>
</protein>
<dbReference type="EMBL" id="QNRE01000017">
    <property type="protein sequence ID" value="RBO84216.1"/>
    <property type="molecule type" value="Genomic_DNA"/>
</dbReference>
<dbReference type="AlphaFoldDB" id="A0A366D2Q2"/>